<evidence type="ECO:0000256" key="1">
    <source>
        <dbReference type="SAM" id="Phobius"/>
    </source>
</evidence>
<proteinExistence type="predicted"/>
<feature type="transmembrane region" description="Helical" evidence="1">
    <location>
        <begin position="6"/>
        <end position="28"/>
    </location>
</feature>
<reference evidence="2 3" key="1">
    <citation type="submission" date="2023-01" db="EMBL/GenBank/DDBJ databases">
        <title>Analysis of 21 Apiospora genomes using comparative genomics revels a genus with tremendous synthesis potential of carbohydrate active enzymes and secondary metabolites.</title>
        <authorList>
            <person name="Sorensen T."/>
        </authorList>
    </citation>
    <scope>NUCLEOTIDE SEQUENCE [LARGE SCALE GENOMIC DNA]</scope>
    <source>
        <strain evidence="2 3">CBS 24483</strain>
    </source>
</reference>
<sequence length="170" mass="19536">MSLGNIISTFVAYATYALIPYIILAIAYRVTLHPLAKYPGPFLAKLTDGYAGLQALARRTHTNIWLNHAKYGQCLQKGDSCTRDKMLKRAQKRFRFFSTLLLLFKVISVIPFDNFYHVPDPPADIYQNPRVTKSHLYVASRLRGNPSIFSTFDRELHRQKRQIMGQSIND</sequence>
<keyword evidence="1" id="KW-1133">Transmembrane helix</keyword>
<keyword evidence="1" id="KW-0472">Membrane</keyword>
<keyword evidence="3" id="KW-1185">Reference proteome</keyword>
<organism evidence="2 3">
    <name type="scientific">Apiospora aurea</name>
    <dbReference type="NCBI Taxonomy" id="335848"/>
    <lineage>
        <taxon>Eukaryota</taxon>
        <taxon>Fungi</taxon>
        <taxon>Dikarya</taxon>
        <taxon>Ascomycota</taxon>
        <taxon>Pezizomycotina</taxon>
        <taxon>Sordariomycetes</taxon>
        <taxon>Xylariomycetidae</taxon>
        <taxon>Amphisphaeriales</taxon>
        <taxon>Apiosporaceae</taxon>
        <taxon>Apiospora</taxon>
    </lineage>
</organism>
<protein>
    <submittedName>
        <fullName evidence="2">Cytochrome P450 4A5</fullName>
    </submittedName>
</protein>
<dbReference type="Proteomes" id="UP001391051">
    <property type="component" value="Unassembled WGS sequence"/>
</dbReference>
<accession>A0ABR1QXV9</accession>
<dbReference type="RefSeq" id="XP_066706699.1">
    <property type="nucleotide sequence ID" value="XM_066837806.1"/>
</dbReference>
<dbReference type="EMBL" id="JAQQWE010000001">
    <property type="protein sequence ID" value="KAK7967307.1"/>
    <property type="molecule type" value="Genomic_DNA"/>
</dbReference>
<evidence type="ECO:0000313" key="3">
    <source>
        <dbReference type="Proteomes" id="UP001391051"/>
    </source>
</evidence>
<feature type="transmembrane region" description="Helical" evidence="1">
    <location>
        <begin position="94"/>
        <end position="112"/>
    </location>
</feature>
<dbReference type="GeneID" id="92070868"/>
<name>A0ABR1QXV9_9PEZI</name>
<gene>
    <name evidence="2" type="ORF">PG986_001584</name>
</gene>
<comment type="caution">
    <text evidence="2">The sequence shown here is derived from an EMBL/GenBank/DDBJ whole genome shotgun (WGS) entry which is preliminary data.</text>
</comment>
<evidence type="ECO:0000313" key="2">
    <source>
        <dbReference type="EMBL" id="KAK7967307.1"/>
    </source>
</evidence>
<keyword evidence="1" id="KW-0812">Transmembrane</keyword>